<dbReference type="AlphaFoldDB" id="A0A402BBQ6"/>
<dbReference type="Proteomes" id="UP000287171">
    <property type="component" value="Unassembled WGS sequence"/>
</dbReference>
<sequence>MCLDFANTLGGLRGGETQEYLSSYDDLVAWGQQMESMATDNVAFLLLEKQHHPHEANAVLASARTLREAIYRIFAAIATNKKPTDTDLATLNTYLGKSLAGGRIVPVADGFGWEWVGDRYALDQMLGPVARSAAQLLTSPQLVLVRECMNTSCSWLFVDHTKNHRRRWCSATGCGNVAKVRRHRQRQRPGPTGS</sequence>
<dbReference type="SUPFAM" id="SSF160904">
    <property type="entry name" value="Jann2411-like"/>
    <property type="match status" value="1"/>
</dbReference>
<dbReference type="EMBL" id="BIFT01000001">
    <property type="protein sequence ID" value="GCE28769.1"/>
    <property type="molecule type" value="Genomic_DNA"/>
</dbReference>
<gene>
    <name evidence="2" type="ORF">KDA_42530</name>
</gene>
<protein>
    <recommendedName>
        <fullName evidence="1">Zinc finger CGNR domain-containing protein</fullName>
    </recommendedName>
</protein>
<dbReference type="Gene3D" id="1.10.3300.10">
    <property type="entry name" value="Jann2411-like domain"/>
    <property type="match status" value="1"/>
</dbReference>
<dbReference type="InterPro" id="IPR023286">
    <property type="entry name" value="ABATE_dom_sf"/>
</dbReference>
<reference evidence="3" key="1">
    <citation type="submission" date="2018-12" db="EMBL/GenBank/DDBJ databases">
        <title>Tengunoibacter tsumagoiensis gen. nov., sp. nov., Dictyobacter kobayashii sp. nov., D. alpinus sp. nov., and D. joshuensis sp. nov. and description of Dictyobacteraceae fam. nov. within the order Ktedonobacterales isolated from Tengu-no-mugimeshi.</title>
        <authorList>
            <person name="Wang C.M."/>
            <person name="Zheng Y."/>
            <person name="Sakai Y."/>
            <person name="Toyoda A."/>
            <person name="Minakuchi Y."/>
            <person name="Abe K."/>
            <person name="Yokota A."/>
            <person name="Yabe S."/>
        </authorList>
    </citation>
    <scope>NUCLEOTIDE SEQUENCE [LARGE SCALE GENOMIC DNA]</scope>
    <source>
        <strain evidence="3">Uno16</strain>
    </source>
</reference>
<organism evidence="2 3">
    <name type="scientific">Dictyobacter alpinus</name>
    <dbReference type="NCBI Taxonomy" id="2014873"/>
    <lineage>
        <taxon>Bacteria</taxon>
        <taxon>Bacillati</taxon>
        <taxon>Chloroflexota</taxon>
        <taxon>Ktedonobacteria</taxon>
        <taxon>Ktedonobacterales</taxon>
        <taxon>Dictyobacteraceae</taxon>
        <taxon>Dictyobacter</taxon>
    </lineage>
</organism>
<dbReference type="PANTHER" id="PTHR35525">
    <property type="entry name" value="BLL6575 PROTEIN"/>
    <property type="match status" value="1"/>
</dbReference>
<comment type="caution">
    <text evidence="2">The sequence shown here is derived from an EMBL/GenBank/DDBJ whole genome shotgun (WGS) entry which is preliminary data.</text>
</comment>
<evidence type="ECO:0000313" key="3">
    <source>
        <dbReference type="Proteomes" id="UP000287171"/>
    </source>
</evidence>
<dbReference type="Pfam" id="PF07336">
    <property type="entry name" value="ABATE"/>
    <property type="match status" value="1"/>
</dbReference>
<evidence type="ECO:0000313" key="2">
    <source>
        <dbReference type="EMBL" id="GCE28769.1"/>
    </source>
</evidence>
<keyword evidence="3" id="KW-1185">Reference proteome</keyword>
<feature type="domain" description="Zinc finger CGNR" evidence="1">
    <location>
        <begin position="145"/>
        <end position="187"/>
    </location>
</feature>
<accession>A0A402BBQ6</accession>
<proteinExistence type="predicted"/>
<dbReference type="Pfam" id="PF11706">
    <property type="entry name" value="zf-CGNR"/>
    <property type="match status" value="1"/>
</dbReference>
<dbReference type="InterPro" id="IPR021005">
    <property type="entry name" value="Znf_CGNR"/>
</dbReference>
<evidence type="ECO:0000259" key="1">
    <source>
        <dbReference type="Pfam" id="PF11706"/>
    </source>
</evidence>
<dbReference type="PANTHER" id="PTHR35525:SF3">
    <property type="entry name" value="BLL6575 PROTEIN"/>
    <property type="match status" value="1"/>
</dbReference>
<dbReference type="InterPro" id="IPR010852">
    <property type="entry name" value="ABATE"/>
</dbReference>
<name>A0A402BBQ6_9CHLR</name>